<proteinExistence type="predicted"/>
<dbReference type="AlphaFoldDB" id="A0A131YD76"/>
<organism evidence="1">
    <name type="scientific">Rhipicephalus appendiculatus</name>
    <name type="common">Brown ear tick</name>
    <dbReference type="NCBI Taxonomy" id="34631"/>
    <lineage>
        <taxon>Eukaryota</taxon>
        <taxon>Metazoa</taxon>
        <taxon>Ecdysozoa</taxon>
        <taxon>Arthropoda</taxon>
        <taxon>Chelicerata</taxon>
        <taxon>Arachnida</taxon>
        <taxon>Acari</taxon>
        <taxon>Parasitiformes</taxon>
        <taxon>Ixodida</taxon>
        <taxon>Ixodoidea</taxon>
        <taxon>Ixodidae</taxon>
        <taxon>Rhipicephalinae</taxon>
        <taxon>Rhipicephalus</taxon>
        <taxon>Rhipicephalus</taxon>
    </lineage>
</organism>
<dbReference type="EMBL" id="GEDV01011283">
    <property type="protein sequence ID" value="JAP77274.1"/>
    <property type="molecule type" value="Transcribed_RNA"/>
</dbReference>
<name>A0A131YD76_RHIAP</name>
<accession>A0A131YD76</accession>
<sequence>MTQQDRVQASVWIGHPAMDHSYVINQIMENSLEYSKSLDMAFIDYEKAFDMVEIPAVVEALHCQGILDTLGNTSNHSYLASPQNQQKNSD</sequence>
<evidence type="ECO:0000313" key="1">
    <source>
        <dbReference type="EMBL" id="JAP77274.1"/>
    </source>
</evidence>
<protein>
    <submittedName>
        <fullName evidence="1">Line l1 all</fullName>
    </submittedName>
</protein>
<reference evidence="1" key="1">
    <citation type="journal article" date="2016" name="Ticks Tick Borne Dis.">
        <title>De novo assembly and annotation of the salivary gland transcriptome of Rhipicephalus appendiculatus male and female ticks during blood feeding.</title>
        <authorList>
            <person name="de Castro M.H."/>
            <person name="de Klerk D."/>
            <person name="Pienaar R."/>
            <person name="Latif A.A."/>
            <person name="Rees D.J."/>
            <person name="Mans B.J."/>
        </authorList>
    </citation>
    <scope>NUCLEOTIDE SEQUENCE</scope>
    <source>
        <tissue evidence="1">Salivary glands</tissue>
    </source>
</reference>